<organism evidence="1">
    <name type="scientific">Marseillevirus LCMAC201</name>
    <dbReference type="NCBI Taxonomy" id="2506605"/>
    <lineage>
        <taxon>Viruses</taxon>
        <taxon>Varidnaviria</taxon>
        <taxon>Bamfordvirae</taxon>
        <taxon>Nucleocytoviricota</taxon>
        <taxon>Megaviricetes</taxon>
        <taxon>Pimascovirales</taxon>
        <taxon>Pimascovirales incertae sedis</taxon>
        <taxon>Marseilleviridae</taxon>
    </lineage>
</organism>
<protein>
    <submittedName>
        <fullName evidence="1">Uncharacterized protein</fullName>
    </submittedName>
</protein>
<gene>
    <name evidence="1" type="ORF">LCMAC201_03160</name>
</gene>
<proteinExistence type="predicted"/>
<evidence type="ECO:0000313" key="1">
    <source>
        <dbReference type="EMBL" id="QBK87406.1"/>
    </source>
</evidence>
<name>A0A481YY63_9VIRU</name>
<reference evidence="1" key="1">
    <citation type="journal article" date="2019" name="MBio">
        <title>Virus Genomes from Deep Sea Sediments Expand the Ocean Megavirome and Support Independent Origins of Viral Gigantism.</title>
        <authorList>
            <person name="Backstrom D."/>
            <person name="Yutin N."/>
            <person name="Jorgensen S.L."/>
            <person name="Dharamshi J."/>
            <person name="Homa F."/>
            <person name="Zaremba-Niedwiedzka K."/>
            <person name="Spang A."/>
            <person name="Wolf Y.I."/>
            <person name="Koonin E.V."/>
            <person name="Ettema T.J."/>
        </authorList>
    </citation>
    <scope>NUCLEOTIDE SEQUENCE</scope>
</reference>
<sequence length="109" mass="12938">MSDLDNTKANILLIETNWKNSDYDIVLRLNTKDMEIQEIHDKIFGLLQKIEVSWENKNDRDVLPEYSLEHTTKLLKKCINTYIYFTELLDPPQWSGGYLYPIDVKFLLL</sequence>
<accession>A0A481YY63</accession>
<dbReference type="EMBL" id="MK500350">
    <property type="protein sequence ID" value="QBK87406.1"/>
    <property type="molecule type" value="Genomic_DNA"/>
</dbReference>